<name>A0AAJ1VCU5_9BACI</name>
<dbReference type="EMBL" id="JAUCFI010000003">
    <property type="protein sequence ID" value="MDM5286199.1"/>
    <property type="molecule type" value="Genomic_DNA"/>
</dbReference>
<organism evidence="2 3">
    <name type="scientific">Peribacillus frigoritolerans</name>
    <dbReference type="NCBI Taxonomy" id="450367"/>
    <lineage>
        <taxon>Bacteria</taxon>
        <taxon>Bacillati</taxon>
        <taxon>Bacillota</taxon>
        <taxon>Bacilli</taxon>
        <taxon>Bacillales</taxon>
        <taxon>Bacillaceae</taxon>
        <taxon>Peribacillus</taxon>
    </lineage>
</organism>
<dbReference type="Proteomes" id="UP001238973">
    <property type="component" value="Unassembled WGS sequence"/>
</dbReference>
<keyword evidence="1" id="KW-1133">Transmembrane helix</keyword>
<protein>
    <submittedName>
        <fullName evidence="2">DUF3953 domain-containing protein</fullName>
    </submittedName>
</protein>
<feature type="transmembrane region" description="Helical" evidence="1">
    <location>
        <begin position="24"/>
        <end position="44"/>
    </location>
</feature>
<keyword evidence="1" id="KW-0472">Membrane</keyword>
<reference evidence="2" key="1">
    <citation type="submission" date="2023-06" db="EMBL/GenBank/DDBJ databases">
        <title>Comparative genomics of Bacillaceae isolates and their secondary metabolite potential.</title>
        <authorList>
            <person name="Song L."/>
            <person name="Nielsen L.J."/>
            <person name="Mohite O."/>
            <person name="Xu X."/>
            <person name="Weber T."/>
            <person name="Kovacs A.T."/>
        </authorList>
    </citation>
    <scope>NUCLEOTIDE SEQUENCE</scope>
    <source>
        <strain evidence="2">G1S1</strain>
    </source>
</reference>
<sequence>MLFLAAILLITGLEEPHKDRKGGFLRYAVVSLFLFVVSILGILMD</sequence>
<comment type="caution">
    <text evidence="2">The sequence shown here is derived from an EMBL/GenBank/DDBJ whole genome shotgun (WGS) entry which is preliminary data.</text>
</comment>
<dbReference type="InterPro" id="IPR025018">
    <property type="entry name" value="DUF3953"/>
</dbReference>
<accession>A0AAJ1VCU5</accession>
<keyword evidence="1" id="KW-0812">Transmembrane</keyword>
<gene>
    <name evidence="2" type="ORF">QUF85_23220</name>
</gene>
<dbReference type="Pfam" id="PF13129">
    <property type="entry name" value="DUF3953"/>
    <property type="match status" value="1"/>
</dbReference>
<evidence type="ECO:0000256" key="1">
    <source>
        <dbReference type="SAM" id="Phobius"/>
    </source>
</evidence>
<dbReference type="AlphaFoldDB" id="A0AAJ1VCU5"/>
<evidence type="ECO:0000313" key="2">
    <source>
        <dbReference type="EMBL" id="MDM5286199.1"/>
    </source>
</evidence>
<evidence type="ECO:0000313" key="3">
    <source>
        <dbReference type="Proteomes" id="UP001238973"/>
    </source>
</evidence>
<proteinExistence type="predicted"/>